<dbReference type="AlphaFoldDB" id="A0A1E3QFQ9"/>
<accession>A0A1E3QFQ9</accession>
<feature type="region of interest" description="Disordered" evidence="2">
    <location>
        <begin position="1"/>
        <end position="30"/>
    </location>
</feature>
<keyword evidence="5" id="KW-1185">Reference proteome</keyword>
<feature type="domain" description="Mug135-like C-terminal" evidence="3">
    <location>
        <begin position="144"/>
        <end position="208"/>
    </location>
</feature>
<protein>
    <recommendedName>
        <fullName evidence="3">Mug135-like C-terminal domain-containing protein</fullName>
    </recommendedName>
</protein>
<organism evidence="4 5">
    <name type="scientific">Lipomyces starkeyi NRRL Y-11557</name>
    <dbReference type="NCBI Taxonomy" id="675824"/>
    <lineage>
        <taxon>Eukaryota</taxon>
        <taxon>Fungi</taxon>
        <taxon>Dikarya</taxon>
        <taxon>Ascomycota</taxon>
        <taxon>Saccharomycotina</taxon>
        <taxon>Lipomycetes</taxon>
        <taxon>Lipomycetales</taxon>
        <taxon>Lipomycetaceae</taxon>
        <taxon>Lipomyces</taxon>
    </lineage>
</organism>
<dbReference type="EMBL" id="KV454289">
    <property type="protein sequence ID" value="ODQ76526.1"/>
    <property type="molecule type" value="Genomic_DNA"/>
</dbReference>
<name>A0A1E3QFQ9_LIPST</name>
<dbReference type="InterPro" id="IPR013902">
    <property type="entry name" value="Mug135-like_C"/>
</dbReference>
<dbReference type="OrthoDB" id="10496188at2759"/>
<evidence type="ECO:0000259" key="3">
    <source>
        <dbReference type="Pfam" id="PF08593"/>
    </source>
</evidence>
<sequence length="217" mass="24371">METDDEELVPPTLSITLPPIPPPSRPPTKEDVDRAEYLKNMVQGTLSCLAGRSVVDLLVDLRNEMRAMREGFDRQYRELGGQYRELGGQYRELGGQYRELKNQSTMQLELTSRLVQSLFAGRADVVQSLREQVIVRVARNRELTESGQPAMEVVFLDGSTPTSQGLPPIRYYRDIPELNAQEARQYARGYGFGGTVAEIRNRLSVELGVLQAAEQGL</sequence>
<evidence type="ECO:0000256" key="2">
    <source>
        <dbReference type="SAM" id="MobiDB-lite"/>
    </source>
</evidence>
<proteinExistence type="inferred from homology"/>
<evidence type="ECO:0000313" key="4">
    <source>
        <dbReference type="EMBL" id="ODQ76526.1"/>
    </source>
</evidence>
<dbReference type="Pfam" id="PF08593">
    <property type="entry name" value="Mug135_C"/>
    <property type="match status" value="1"/>
</dbReference>
<evidence type="ECO:0000313" key="5">
    <source>
        <dbReference type="Proteomes" id="UP000094385"/>
    </source>
</evidence>
<gene>
    <name evidence="4" type="ORF">LIPSTDRAFT_136725</name>
</gene>
<dbReference type="Proteomes" id="UP000094385">
    <property type="component" value="Unassembled WGS sequence"/>
</dbReference>
<comment type="similarity">
    <text evidence="1">Belongs to the UPF0612 family.</text>
</comment>
<reference evidence="4 5" key="1">
    <citation type="journal article" date="2016" name="Proc. Natl. Acad. Sci. U.S.A.">
        <title>Comparative genomics of biotechnologically important yeasts.</title>
        <authorList>
            <person name="Riley R."/>
            <person name="Haridas S."/>
            <person name="Wolfe K.H."/>
            <person name="Lopes M.R."/>
            <person name="Hittinger C.T."/>
            <person name="Goeker M."/>
            <person name="Salamov A.A."/>
            <person name="Wisecaver J.H."/>
            <person name="Long T.M."/>
            <person name="Calvey C.H."/>
            <person name="Aerts A.L."/>
            <person name="Barry K.W."/>
            <person name="Choi C."/>
            <person name="Clum A."/>
            <person name="Coughlan A.Y."/>
            <person name="Deshpande S."/>
            <person name="Douglass A.P."/>
            <person name="Hanson S.J."/>
            <person name="Klenk H.-P."/>
            <person name="LaButti K.M."/>
            <person name="Lapidus A."/>
            <person name="Lindquist E.A."/>
            <person name="Lipzen A.M."/>
            <person name="Meier-Kolthoff J.P."/>
            <person name="Ohm R.A."/>
            <person name="Otillar R.P."/>
            <person name="Pangilinan J.L."/>
            <person name="Peng Y."/>
            <person name="Rokas A."/>
            <person name="Rosa C.A."/>
            <person name="Scheuner C."/>
            <person name="Sibirny A.A."/>
            <person name="Slot J.C."/>
            <person name="Stielow J.B."/>
            <person name="Sun H."/>
            <person name="Kurtzman C.P."/>
            <person name="Blackwell M."/>
            <person name="Grigoriev I.V."/>
            <person name="Jeffries T.W."/>
        </authorList>
    </citation>
    <scope>NUCLEOTIDE SEQUENCE [LARGE SCALE GENOMIC DNA]</scope>
    <source>
        <strain evidence="4 5">NRRL Y-11557</strain>
    </source>
</reference>
<evidence type="ECO:0000256" key="1">
    <source>
        <dbReference type="ARBA" id="ARBA00005788"/>
    </source>
</evidence>